<gene>
    <name evidence="1" type="ORF">CCR75_007398</name>
</gene>
<accession>A0A976IK69</accession>
<evidence type="ECO:0000313" key="1">
    <source>
        <dbReference type="EMBL" id="TDH73305.1"/>
    </source>
</evidence>
<evidence type="ECO:0000313" key="2">
    <source>
        <dbReference type="Proteomes" id="UP000294530"/>
    </source>
</evidence>
<dbReference type="Proteomes" id="UP000294530">
    <property type="component" value="Unassembled WGS sequence"/>
</dbReference>
<reference evidence="1 2" key="1">
    <citation type="journal article" date="2021" name="Genome Biol.">
        <title>AFLAP: assembly-free linkage analysis pipeline using k-mers from genome sequencing data.</title>
        <authorList>
            <person name="Fletcher K."/>
            <person name="Zhang L."/>
            <person name="Gil J."/>
            <person name="Han R."/>
            <person name="Cavanaugh K."/>
            <person name="Michelmore R."/>
        </authorList>
    </citation>
    <scope>NUCLEOTIDE SEQUENCE [LARGE SCALE GENOMIC DNA]</scope>
    <source>
        <strain evidence="1 2">SF5</strain>
    </source>
</reference>
<dbReference type="GeneID" id="94351130"/>
<organism evidence="1 2">
    <name type="scientific">Bremia lactucae</name>
    <name type="common">Lettuce downy mildew</name>
    <dbReference type="NCBI Taxonomy" id="4779"/>
    <lineage>
        <taxon>Eukaryota</taxon>
        <taxon>Sar</taxon>
        <taxon>Stramenopiles</taxon>
        <taxon>Oomycota</taxon>
        <taxon>Peronosporomycetes</taxon>
        <taxon>Peronosporales</taxon>
        <taxon>Peronosporaceae</taxon>
        <taxon>Bremia</taxon>
    </lineage>
</organism>
<name>A0A976IK69_BRELC</name>
<dbReference type="KEGG" id="blac:94351130"/>
<sequence>MVNTLRVFCANGVQLQQIKHDTNILITHLSCCFALIVERIHDENYIPSLMSLLSSQDRLKLNYRRLVCLLAYSLKQHGGMMRIKYKHSKTYAPPLP</sequence>
<protein>
    <submittedName>
        <fullName evidence="1">Uncharacterized protein</fullName>
    </submittedName>
</protein>
<dbReference type="AlphaFoldDB" id="A0A976IK69"/>
<keyword evidence="2" id="KW-1185">Reference proteome</keyword>
<proteinExistence type="predicted"/>
<dbReference type="RefSeq" id="XP_067822803.1">
    <property type="nucleotide sequence ID" value="XM_067965459.1"/>
</dbReference>
<comment type="caution">
    <text evidence="1">The sequence shown here is derived from an EMBL/GenBank/DDBJ whole genome shotgun (WGS) entry which is preliminary data.</text>
</comment>
<dbReference type="EMBL" id="SHOA02000001">
    <property type="protein sequence ID" value="TDH73305.1"/>
    <property type="molecule type" value="Genomic_DNA"/>
</dbReference>